<accession>A0ABN3DED8</accession>
<comment type="caution">
    <text evidence="1">The sequence shown here is derived from an EMBL/GenBank/DDBJ whole genome shotgun (WGS) entry which is preliminary data.</text>
</comment>
<dbReference type="InterPro" id="IPR016888">
    <property type="entry name" value="UCP028498"/>
</dbReference>
<reference evidence="1 2" key="1">
    <citation type="journal article" date="2019" name="Int. J. Syst. Evol. Microbiol.">
        <title>The Global Catalogue of Microorganisms (GCM) 10K type strain sequencing project: providing services to taxonomists for standard genome sequencing and annotation.</title>
        <authorList>
            <consortium name="The Broad Institute Genomics Platform"/>
            <consortium name="The Broad Institute Genome Sequencing Center for Infectious Disease"/>
            <person name="Wu L."/>
            <person name="Ma J."/>
        </authorList>
    </citation>
    <scope>NUCLEOTIDE SEQUENCE [LARGE SCALE GENOMIC DNA]</scope>
    <source>
        <strain evidence="1 2">JCM 16117</strain>
    </source>
</reference>
<evidence type="ECO:0008006" key="3">
    <source>
        <dbReference type="Google" id="ProtNLM"/>
    </source>
</evidence>
<dbReference type="Pfam" id="PF10012">
    <property type="entry name" value="DUF2255"/>
    <property type="match status" value="1"/>
</dbReference>
<dbReference type="EMBL" id="BAAAQY010000003">
    <property type="protein sequence ID" value="GAA2228965.1"/>
    <property type="molecule type" value="Genomic_DNA"/>
</dbReference>
<proteinExistence type="predicted"/>
<dbReference type="Proteomes" id="UP001500929">
    <property type="component" value="Unassembled WGS sequence"/>
</dbReference>
<evidence type="ECO:0000313" key="1">
    <source>
        <dbReference type="EMBL" id="GAA2228965.1"/>
    </source>
</evidence>
<gene>
    <name evidence="1" type="ORF">GCM10009851_11860</name>
</gene>
<keyword evidence="2" id="KW-1185">Reference proteome</keyword>
<dbReference type="RefSeq" id="WP_259478693.1">
    <property type="nucleotide sequence ID" value="NZ_BAAAQY010000003.1"/>
</dbReference>
<evidence type="ECO:0000313" key="2">
    <source>
        <dbReference type="Proteomes" id="UP001500929"/>
    </source>
</evidence>
<protein>
    <recommendedName>
        <fullName evidence="3">DUF2255 family protein</fullName>
    </recommendedName>
</protein>
<sequence length="123" mass="13289">MTTWSADELDRLGEAWQIEISSSAPDGGFRAFVPIWMVRLGDRLVVRSSHGAGAGWFRHASGASQVRVRADGETWDVTLEPTELGQEAVDDAYRSKYAVSGAAWIADLLSPGAVGTTREVKPV</sequence>
<name>A0ABN3DED8_9MICO</name>
<organism evidence="1 2">
    <name type="scientific">Herbiconiux moechotypicola</name>
    <dbReference type="NCBI Taxonomy" id="637393"/>
    <lineage>
        <taxon>Bacteria</taxon>
        <taxon>Bacillati</taxon>
        <taxon>Actinomycetota</taxon>
        <taxon>Actinomycetes</taxon>
        <taxon>Micrococcales</taxon>
        <taxon>Microbacteriaceae</taxon>
        <taxon>Herbiconiux</taxon>
    </lineage>
</organism>